<keyword evidence="2" id="KW-1185">Reference proteome</keyword>
<evidence type="ECO:0000313" key="2">
    <source>
        <dbReference type="Proteomes" id="UP000233781"/>
    </source>
</evidence>
<dbReference type="InterPro" id="IPR010982">
    <property type="entry name" value="Lambda_DNA-bd_dom_sf"/>
</dbReference>
<accession>A0A2N3YM45</accession>
<proteinExistence type="predicted"/>
<dbReference type="EMBL" id="PJNE01000001">
    <property type="protein sequence ID" value="PKW27930.1"/>
    <property type="molecule type" value="Genomic_DNA"/>
</dbReference>
<dbReference type="Gene3D" id="1.10.260.40">
    <property type="entry name" value="lambda repressor-like DNA-binding domains"/>
    <property type="match status" value="1"/>
</dbReference>
<dbReference type="RefSeq" id="WP_101396282.1">
    <property type="nucleotide sequence ID" value="NZ_PJNE01000001.1"/>
</dbReference>
<organism evidence="1 2">
    <name type="scientific">Phycicoccus duodecadis</name>
    <dbReference type="NCBI Taxonomy" id="173053"/>
    <lineage>
        <taxon>Bacteria</taxon>
        <taxon>Bacillati</taxon>
        <taxon>Actinomycetota</taxon>
        <taxon>Actinomycetes</taxon>
        <taxon>Micrococcales</taxon>
        <taxon>Intrasporangiaceae</taxon>
        <taxon>Phycicoccus</taxon>
    </lineage>
</organism>
<gene>
    <name evidence="1" type="ORF">ATL31_2781</name>
</gene>
<reference evidence="1 2" key="1">
    <citation type="submission" date="2017-12" db="EMBL/GenBank/DDBJ databases">
        <title>Sequencing the genomes of 1000 Actinobacteria strains.</title>
        <authorList>
            <person name="Klenk H.-P."/>
        </authorList>
    </citation>
    <scope>NUCLEOTIDE SEQUENCE [LARGE SCALE GENOMIC DNA]</scope>
    <source>
        <strain evidence="1 2">DSM 12806</strain>
    </source>
</reference>
<dbReference type="OrthoDB" id="9830342at2"/>
<comment type="caution">
    <text evidence="1">The sequence shown here is derived from an EMBL/GenBank/DDBJ whole genome shotgun (WGS) entry which is preliminary data.</text>
</comment>
<dbReference type="Proteomes" id="UP000233781">
    <property type="component" value="Unassembled WGS sequence"/>
</dbReference>
<dbReference type="GO" id="GO:0003677">
    <property type="term" value="F:DNA binding"/>
    <property type="evidence" value="ECO:0007669"/>
    <property type="project" value="InterPro"/>
</dbReference>
<sequence>MVTEPPSADDTTVPLPDIASALNRLLTTVKWLDEDGVLRDLDNNVHLARAVSALRGPTPHVQIQRIRQGTQPDPRTSVLWAVIQVVNEHSPVEVTMDYFFVPATRARVQRELDLALERLTMQARGQRG</sequence>
<evidence type="ECO:0000313" key="1">
    <source>
        <dbReference type="EMBL" id="PKW27930.1"/>
    </source>
</evidence>
<name>A0A2N3YM45_9MICO</name>
<dbReference type="AlphaFoldDB" id="A0A2N3YM45"/>
<protein>
    <submittedName>
        <fullName evidence="1">Uncharacterized protein</fullName>
    </submittedName>
</protein>